<proteinExistence type="predicted"/>
<dbReference type="GO" id="GO:0008233">
    <property type="term" value="F:peptidase activity"/>
    <property type="evidence" value="ECO:0007669"/>
    <property type="project" value="UniProtKB-KW"/>
</dbReference>
<gene>
    <name evidence="1" type="ORF">F8B43_5710</name>
</gene>
<dbReference type="Proteomes" id="UP000469949">
    <property type="component" value="Unassembled WGS sequence"/>
</dbReference>
<evidence type="ECO:0000313" key="2">
    <source>
        <dbReference type="Proteomes" id="UP000469949"/>
    </source>
</evidence>
<name>A0A833MW25_9HYPH</name>
<sequence length="61" mass="6376">MGPTAVVPFLVQDALRRNGGVFSEAGNWAPYVVGDGLLITGQNAASSGPTATRLKEYFVHA</sequence>
<comment type="caution">
    <text evidence="1">The sequence shown here is derived from an EMBL/GenBank/DDBJ whole genome shotgun (WGS) entry which is preliminary data.</text>
</comment>
<dbReference type="AlphaFoldDB" id="A0A833MW25"/>
<organism evidence="1 2">
    <name type="scientific">Methylorubrum populi</name>
    <dbReference type="NCBI Taxonomy" id="223967"/>
    <lineage>
        <taxon>Bacteria</taxon>
        <taxon>Pseudomonadati</taxon>
        <taxon>Pseudomonadota</taxon>
        <taxon>Alphaproteobacteria</taxon>
        <taxon>Hyphomicrobiales</taxon>
        <taxon>Methylobacteriaceae</taxon>
        <taxon>Methylorubrum</taxon>
    </lineage>
</organism>
<dbReference type="Gene3D" id="3.40.50.880">
    <property type="match status" value="1"/>
</dbReference>
<dbReference type="InterPro" id="IPR029062">
    <property type="entry name" value="Class_I_gatase-like"/>
</dbReference>
<reference evidence="1 2" key="1">
    <citation type="submission" date="2019-10" db="EMBL/GenBank/DDBJ databases">
        <title>Draft Genome Sequence of the Caffeine Degrading Methylotroph Methylorubrum populi PINKEL.</title>
        <authorList>
            <person name="Dawson S.C."/>
            <person name="Zhang X."/>
            <person name="Wright M.E."/>
            <person name="Sharma G."/>
            <person name="Langner J.T."/>
            <person name="Ditty J.L."/>
            <person name="Subuyuj G.A."/>
        </authorList>
    </citation>
    <scope>NUCLEOTIDE SEQUENCE [LARGE SCALE GENOMIC DNA]</scope>
    <source>
        <strain evidence="1 2">Pinkel</strain>
    </source>
</reference>
<keyword evidence="1" id="KW-0378">Hydrolase</keyword>
<dbReference type="EMBL" id="WEKV01000030">
    <property type="protein sequence ID" value="KAB7781841.1"/>
    <property type="molecule type" value="Genomic_DNA"/>
</dbReference>
<protein>
    <submittedName>
        <fullName evidence="1">Intracellular protease</fullName>
    </submittedName>
</protein>
<accession>A0A833MW25</accession>
<keyword evidence="1" id="KW-0645">Protease</keyword>
<evidence type="ECO:0000313" key="1">
    <source>
        <dbReference type="EMBL" id="KAB7781841.1"/>
    </source>
</evidence>
<dbReference type="SUPFAM" id="SSF52317">
    <property type="entry name" value="Class I glutamine amidotransferase-like"/>
    <property type="match status" value="1"/>
</dbReference>
<dbReference type="GO" id="GO:0006508">
    <property type="term" value="P:proteolysis"/>
    <property type="evidence" value="ECO:0007669"/>
    <property type="project" value="UniProtKB-KW"/>
</dbReference>